<evidence type="ECO:0000313" key="2">
    <source>
        <dbReference type="EMBL" id="GMH88624.1"/>
    </source>
</evidence>
<dbReference type="EMBL" id="BRXY01000345">
    <property type="protein sequence ID" value="GMH88624.1"/>
    <property type="molecule type" value="Genomic_DNA"/>
</dbReference>
<feature type="signal peptide" evidence="1">
    <location>
        <begin position="1"/>
        <end position="18"/>
    </location>
</feature>
<proteinExistence type="predicted"/>
<evidence type="ECO:0000256" key="1">
    <source>
        <dbReference type="SAM" id="SignalP"/>
    </source>
</evidence>
<feature type="chain" id="PRO_5040754105" description="Antifreeze protein" evidence="1">
    <location>
        <begin position="19"/>
        <end position="107"/>
    </location>
</feature>
<comment type="caution">
    <text evidence="2">The sequence shown here is derived from an EMBL/GenBank/DDBJ whole genome shotgun (WGS) entry which is preliminary data.</text>
</comment>
<evidence type="ECO:0000313" key="3">
    <source>
        <dbReference type="Proteomes" id="UP001165085"/>
    </source>
</evidence>
<gene>
    <name evidence="2" type="ORF">TrST_g11244</name>
</gene>
<sequence length="107" mass="10530">MKFSLFFFALLSSAVVEGSTCVKANAVTANGSTKSYTCANGETCGFDLTTSGPTNFSCADGSTCTIADCPAGTGTVTSTTDTSSASELPGVCAAVAVVAVSVVAAIY</sequence>
<dbReference type="Proteomes" id="UP001165085">
    <property type="component" value="Unassembled WGS sequence"/>
</dbReference>
<evidence type="ECO:0008006" key="4">
    <source>
        <dbReference type="Google" id="ProtNLM"/>
    </source>
</evidence>
<reference evidence="3" key="1">
    <citation type="journal article" date="2023" name="Commun. Biol.">
        <title>Genome analysis of Parmales, the sister group of diatoms, reveals the evolutionary specialization of diatoms from phago-mixotrophs to photoautotrophs.</title>
        <authorList>
            <person name="Ban H."/>
            <person name="Sato S."/>
            <person name="Yoshikawa S."/>
            <person name="Yamada K."/>
            <person name="Nakamura Y."/>
            <person name="Ichinomiya M."/>
            <person name="Sato N."/>
            <person name="Blanc-Mathieu R."/>
            <person name="Endo H."/>
            <person name="Kuwata A."/>
            <person name="Ogata H."/>
        </authorList>
    </citation>
    <scope>NUCLEOTIDE SEQUENCE [LARGE SCALE GENOMIC DNA]</scope>
    <source>
        <strain evidence="3">NIES 3701</strain>
    </source>
</reference>
<accession>A0A9W7EPY8</accession>
<organism evidence="2 3">
    <name type="scientific">Triparma strigata</name>
    <dbReference type="NCBI Taxonomy" id="1606541"/>
    <lineage>
        <taxon>Eukaryota</taxon>
        <taxon>Sar</taxon>
        <taxon>Stramenopiles</taxon>
        <taxon>Ochrophyta</taxon>
        <taxon>Bolidophyceae</taxon>
        <taxon>Parmales</taxon>
        <taxon>Triparmaceae</taxon>
        <taxon>Triparma</taxon>
    </lineage>
</organism>
<keyword evidence="1" id="KW-0732">Signal</keyword>
<keyword evidence="3" id="KW-1185">Reference proteome</keyword>
<dbReference type="AlphaFoldDB" id="A0A9W7EPY8"/>
<protein>
    <recommendedName>
        <fullName evidence="4">Antifreeze protein</fullName>
    </recommendedName>
</protein>
<name>A0A9W7EPY8_9STRA</name>